<feature type="region of interest" description="Disordered" evidence="1">
    <location>
        <begin position="1"/>
        <end position="51"/>
    </location>
</feature>
<organism evidence="2">
    <name type="scientific">marine sediment metagenome</name>
    <dbReference type="NCBI Taxonomy" id="412755"/>
    <lineage>
        <taxon>unclassified sequences</taxon>
        <taxon>metagenomes</taxon>
        <taxon>ecological metagenomes</taxon>
    </lineage>
</organism>
<evidence type="ECO:0000313" key="2">
    <source>
        <dbReference type="EMBL" id="GAI37006.1"/>
    </source>
</evidence>
<reference evidence="2" key="1">
    <citation type="journal article" date="2014" name="Front. Microbiol.">
        <title>High frequency of phylogenetically diverse reductive dehalogenase-homologous genes in deep subseafloor sedimentary metagenomes.</title>
        <authorList>
            <person name="Kawai M."/>
            <person name="Futagami T."/>
            <person name="Toyoda A."/>
            <person name="Takaki Y."/>
            <person name="Nishi S."/>
            <person name="Hori S."/>
            <person name="Arai W."/>
            <person name="Tsubouchi T."/>
            <person name="Morono Y."/>
            <person name="Uchiyama I."/>
            <person name="Ito T."/>
            <person name="Fujiyama A."/>
            <person name="Inagaki F."/>
            <person name="Takami H."/>
        </authorList>
    </citation>
    <scope>NUCLEOTIDE SEQUENCE</scope>
    <source>
        <strain evidence="2">Expedition CK06-06</strain>
    </source>
</reference>
<dbReference type="AlphaFoldDB" id="X1P3K7"/>
<name>X1P3K7_9ZZZZ</name>
<feature type="non-terminal residue" evidence="2">
    <location>
        <position position="1"/>
    </location>
</feature>
<gene>
    <name evidence="2" type="ORF">S06H3_44111</name>
</gene>
<evidence type="ECO:0000256" key="1">
    <source>
        <dbReference type="SAM" id="MobiDB-lite"/>
    </source>
</evidence>
<accession>X1P3K7</accession>
<feature type="compositionally biased region" description="Low complexity" evidence="1">
    <location>
        <begin position="10"/>
        <end position="23"/>
    </location>
</feature>
<sequence length="51" mass="5513">KRRDAERQALARQQQAQEALAAATEASKGLRNVSKASEEGSITKELMNAVT</sequence>
<proteinExistence type="predicted"/>
<protein>
    <submittedName>
        <fullName evidence="2">Uncharacterized protein</fullName>
    </submittedName>
</protein>
<dbReference type="EMBL" id="BARV01027416">
    <property type="protein sequence ID" value="GAI37006.1"/>
    <property type="molecule type" value="Genomic_DNA"/>
</dbReference>
<comment type="caution">
    <text evidence="2">The sequence shown here is derived from an EMBL/GenBank/DDBJ whole genome shotgun (WGS) entry which is preliminary data.</text>
</comment>